<dbReference type="Proteomes" id="UP000283374">
    <property type="component" value="Unassembled WGS sequence"/>
</dbReference>
<sequence>MLELLSLLHVLLGELGGVAGEVLGALSGREGGRGVGRSLVEGHPVQALGLRQPGPRLGADGTAPGAQEVVGRAQGGLQPADDVVQLIPGTAVTFDGAPGGGEGGVERGLGVRDRAHRGERVGAAGAGGPRILDGGAGG</sequence>
<feature type="region of interest" description="Disordered" evidence="1">
    <location>
        <begin position="119"/>
        <end position="138"/>
    </location>
</feature>
<accession>A0A413RRM6</accession>
<comment type="caution">
    <text evidence="2">The sequence shown here is derived from an EMBL/GenBank/DDBJ whole genome shotgun (WGS) entry which is preliminary data.</text>
</comment>
<protein>
    <submittedName>
        <fullName evidence="2">Uncharacterized protein</fullName>
    </submittedName>
</protein>
<organism evidence="2 3">
    <name type="scientific">Cellulomonas rhizosphaerae</name>
    <dbReference type="NCBI Taxonomy" id="2293719"/>
    <lineage>
        <taxon>Bacteria</taxon>
        <taxon>Bacillati</taxon>
        <taxon>Actinomycetota</taxon>
        <taxon>Actinomycetes</taxon>
        <taxon>Micrococcales</taxon>
        <taxon>Cellulomonadaceae</taxon>
        <taxon>Cellulomonas</taxon>
    </lineage>
</organism>
<keyword evidence="3" id="KW-1185">Reference proteome</keyword>
<reference evidence="2 3" key="1">
    <citation type="submission" date="2018-08" db="EMBL/GenBank/DDBJ databases">
        <title>Cellulomonas rhizosphaerae sp. nov., a novel actinomycete isolated from soil.</title>
        <authorList>
            <person name="Tian Y."/>
        </authorList>
    </citation>
    <scope>NUCLEOTIDE SEQUENCE [LARGE SCALE GENOMIC DNA]</scope>
    <source>
        <strain evidence="2 3">NEAU-TCZ24</strain>
    </source>
</reference>
<evidence type="ECO:0000313" key="3">
    <source>
        <dbReference type="Proteomes" id="UP000283374"/>
    </source>
</evidence>
<dbReference type="EMBL" id="QWKP01000013">
    <property type="protein sequence ID" value="RHA44649.1"/>
    <property type="molecule type" value="Genomic_DNA"/>
</dbReference>
<dbReference type="AlphaFoldDB" id="A0A413RRM6"/>
<gene>
    <name evidence="2" type="ORF">D1825_00125</name>
</gene>
<proteinExistence type="predicted"/>
<evidence type="ECO:0000313" key="2">
    <source>
        <dbReference type="EMBL" id="RHA44649.1"/>
    </source>
</evidence>
<feature type="non-terminal residue" evidence="2">
    <location>
        <position position="138"/>
    </location>
</feature>
<name>A0A413RRM6_9CELL</name>
<evidence type="ECO:0000256" key="1">
    <source>
        <dbReference type="SAM" id="MobiDB-lite"/>
    </source>
</evidence>
<feature type="compositionally biased region" description="Gly residues" evidence="1">
    <location>
        <begin position="124"/>
        <end position="138"/>
    </location>
</feature>